<evidence type="ECO:0000256" key="5">
    <source>
        <dbReference type="ARBA" id="ARBA00022880"/>
    </source>
</evidence>
<dbReference type="STRING" id="576118.SAMN05216216_11711"/>
<dbReference type="EMBL" id="FNFY01000017">
    <property type="protein sequence ID" value="SDK99364.1"/>
    <property type="molecule type" value="Genomic_DNA"/>
</dbReference>
<dbReference type="GO" id="GO:0006260">
    <property type="term" value="P:DNA replication"/>
    <property type="evidence" value="ECO:0007669"/>
    <property type="project" value="UniProtKB-KW"/>
</dbReference>
<protein>
    <submittedName>
        <fullName evidence="7">Regulator of replication initiation timing</fullName>
    </submittedName>
</protein>
<dbReference type="InterPro" id="IPR010377">
    <property type="entry name" value="YabA"/>
</dbReference>
<keyword evidence="2" id="KW-0235">DNA replication</keyword>
<keyword evidence="4" id="KW-0862">Zinc</keyword>
<keyword evidence="3" id="KW-0479">Metal-binding</keyword>
<sequence>MDREQLFNHISKLENDLQNMQENLESIKVHAVKLVEENVSLQMEKEHYETLVNNAKTKPDASFKQNTLKNLYDEGFHICNVHFGTHRHGEECLFCQGFINQT</sequence>
<dbReference type="GO" id="GO:0046872">
    <property type="term" value="F:metal ion binding"/>
    <property type="evidence" value="ECO:0007669"/>
    <property type="project" value="UniProtKB-KW"/>
</dbReference>
<accession>A0A1G9GFA4</accession>
<dbReference type="RefSeq" id="WP_092986894.1">
    <property type="nucleotide sequence ID" value="NZ_FNFY01000017.1"/>
</dbReference>
<keyword evidence="8" id="KW-1185">Reference proteome</keyword>
<reference evidence="8" key="1">
    <citation type="submission" date="2016-10" db="EMBL/GenBank/DDBJ databases">
        <authorList>
            <person name="Varghese N."/>
            <person name="Submissions S."/>
        </authorList>
    </citation>
    <scope>NUCLEOTIDE SEQUENCE [LARGE SCALE GENOMIC DNA]</scope>
    <source>
        <strain evidence="8">CGMCC 1.8895</strain>
    </source>
</reference>
<proteinExistence type="predicted"/>
<feature type="coiled-coil region" evidence="6">
    <location>
        <begin position="3"/>
        <end position="37"/>
    </location>
</feature>
<evidence type="ECO:0000256" key="6">
    <source>
        <dbReference type="SAM" id="Coils"/>
    </source>
</evidence>
<evidence type="ECO:0000313" key="7">
    <source>
        <dbReference type="EMBL" id="SDK99364.1"/>
    </source>
</evidence>
<gene>
    <name evidence="7" type="ORF">SAMN05216216_11711</name>
</gene>
<dbReference type="GO" id="GO:0008156">
    <property type="term" value="P:negative regulation of DNA replication"/>
    <property type="evidence" value="ECO:0007669"/>
    <property type="project" value="UniProtKB-KW"/>
</dbReference>
<keyword evidence="1" id="KW-0963">Cytoplasm</keyword>
<evidence type="ECO:0000256" key="3">
    <source>
        <dbReference type="ARBA" id="ARBA00022723"/>
    </source>
</evidence>
<evidence type="ECO:0000313" key="8">
    <source>
        <dbReference type="Proteomes" id="UP000199008"/>
    </source>
</evidence>
<dbReference type="Pfam" id="PF06156">
    <property type="entry name" value="YabA"/>
    <property type="match status" value="1"/>
</dbReference>
<name>A0A1G9GFA4_9BACL</name>
<keyword evidence="6" id="KW-0175">Coiled coil</keyword>
<dbReference type="Proteomes" id="UP000199008">
    <property type="component" value="Unassembled WGS sequence"/>
</dbReference>
<evidence type="ECO:0000256" key="4">
    <source>
        <dbReference type="ARBA" id="ARBA00022833"/>
    </source>
</evidence>
<dbReference type="AlphaFoldDB" id="A0A1G9GFA4"/>
<keyword evidence="5" id="KW-0236">DNA replication inhibitor</keyword>
<dbReference type="PIRSF" id="PIRSF021439">
    <property type="entry name" value="DUF972"/>
    <property type="match status" value="1"/>
</dbReference>
<evidence type="ECO:0000256" key="2">
    <source>
        <dbReference type="ARBA" id="ARBA00022705"/>
    </source>
</evidence>
<dbReference type="OrthoDB" id="2112130at2"/>
<evidence type="ECO:0000256" key="1">
    <source>
        <dbReference type="ARBA" id="ARBA00022490"/>
    </source>
</evidence>
<organism evidence="7 8">
    <name type="scientific">Lacicoccus qingdaonensis</name>
    <dbReference type="NCBI Taxonomy" id="576118"/>
    <lineage>
        <taxon>Bacteria</taxon>
        <taxon>Bacillati</taxon>
        <taxon>Bacillota</taxon>
        <taxon>Bacilli</taxon>
        <taxon>Bacillales</taxon>
        <taxon>Salinicoccaceae</taxon>
        <taxon>Lacicoccus</taxon>
    </lineage>
</organism>